<dbReference type="RefSeq" id="WP_093272719.1">
    <property type="nucleotide sequence ID" value="NZ_FNDD01000009.1"/>
</dbReference>
<dbReference type="Pfam" id="PF12840">
    <property type="entry name" value="HTH_20"/>
    <property type="match status" value="1"/>
</dbReference>
<dbReference type="InterPro" id="IPR001845">
    <property type="entry name" value="HTH_ArsR_DNA-bd_dom"/>
</dbReference>
<evidence type="ECO:0000313" key="6">
    <source>
        <dbReference type="Proteomes" id="UP000198854"/>
    </source>
</evidence>
<accession>A0A1G8A158</accession>
<dbReference type="PROSITE" id="PS50987">
    <property type="entry name" value="HTH_ARSR_2"/>
    <property type="match status" value="1"/>
</dbReference>
<dbReference type="OrthoDB" id="5297460at2"/>
<protein>
    <submittedName>
        <fullName evidence="5">Transcriptional regulator, ArsR family</fullName>
    </submittedName>
</protein>
<keyword evidence="3" id="KW-0804">Transcription</keyword>
<gene>
    <name evidence="5" type="ORF">SAMN04488136_10980</name>
</gene>
<dbReference type="InterPro" id="IPR036388">
    <property type="entry name" value="WH-like_DNA-bd_sf"/>
</dbReference>
<name>A0A1G8A158_9VIBR</name>
<dbReference type="InterPro" id="IPR051011">
    <property type="entry name" value="Metal_resp_trans_reg"/>
</dbReference>
<keyword evidence="1" id="KW-0805">Transcription regulation</keyword>
<dbReference type="PRINTS" id="PR00778">
    <property type="entry name" value="HTHARSR"/>
</dbReference>
<dbReference type="GO" id="GO:0003677">
    <property type="term" value="F:DNA binding"/>
    <property type="evidence" value="ECO:0007669"/>
    <property type="project" value="UniProtKB-KW"/>
</dbReference>
<dbReference type="Gene3D" id="1.10.10.10">
    <property type="entry name" value="Winged helix-like DNA-binding domain superfamily/Winged helix DNA-binding domain"/>
    <property type="match status" value="1"/>
</dbReference>
<dbReference type="PANTHER" id="PTHR43132">
    <property type="entry name" value="ARSENICAL RESISTANCE OPERON REPRESSOR ARSR-RELATED"/>
    <property type="match status" value="1"/>
</dbReference>
<dbReference type="EMBL" id="FNDD01000009">
    <property type="protein sequence ID" value="SDH14581.1"/>
    <property type="molecule type" value="Genomic_DNA"/>
</dbReference>
<dbReference type="GO" id="GO:0003700">
    <property type="term" value="F:DNA-binding transcription factor activity"/>
    <property type="evidence" value="ECO:0007669"/>
    <property type="project" value="InterPro"/>
</dbReference>
<dbReference type="Proteomes" id="UP000198854">
    <property type="component" value="Unassembled WGS sequence"/>
</dbReference>
<dbReference type="InterPro" id="IPR011991">
    <property type="entry name" value="ArsR-like_HTH"/>
</dbReference>
<keyword evidence="2" id="KW-0238">DNA-binding</keyword>
<dbReference type="STRING" id="861298.SAMN04488136_10980"/>
<keyword evidence="6" id="KW-1185">Reference proteome</keyword>
<dbReference type="AlphaFoldDB" id="A0A1G8A158"/>
<dbReference type="InterPro" id="IPR036390">
    <property type="entry name" value="WH_DNA-bd_sf"/>
</dbReference>
<organism evidence="5 6">
    <name type="scientific">Vibrio xiamenensis</name>
    <dbReference type="NCBI Taxonomy" id="861298"/>
    <lineage>
        <taxon>Bacteria</taxon>
        <taxon>Pseudomonadati</taxon>
        <taxon>Pseudomonadota</taxon>
        <taxon>Gammaproteobacteria</taxon>
        <taxon>Vibrionales</taxon>
        <taxon>Vibrionaceae</taxon>
        <taxon>Vibrio</taxon>
    </lineage>
</organism>
<evidence type="ECO:0000256" key="2">
    <source>
        <dbReference type="ARBA" id="ARBA00023125"/>
    </source>
</evidence>
<evidence type="ECO:0000259" key="4">
    <source>
        <dbReference type="PROSITE" id="PS50987"/>
    </source>
</evidence>
<dbReference type="NCBIfam" id="NF033788">
    <property type="entry name" value="HTH_metalloreg"/>
    <property type="match status" value="1"/>
</dbReference>
<dbReference type="CDD" id="cd00090">
    <property type="entry name" value="HTH_ARSR"/>
    <property type="match status" value="1"/>
</dbReference>
<dbReference type="SMART" id="SM00418">
    <property type="entry name" value="HTH_ARSR"/>
    <property type="match status" value="1"/>
</dbReference>
<evidence type="ECO:0000256" key="3">
    <source>
        <dbReference type="ARBA" id="ARBA00023163"/>
    </source>
</evidence>
<reference evidence="5 6" key="1">
    <citation type="submission" date="2016-10" db="EMBL/GenBank/DDBJ databases">
        <authorList>
            <person name="de Groot N.N."/>
        </authorList>
    </citation>
    <scope>NUCLEOTIDE SEQUENCE [LARGE SCALE GENOMIC DNA]</scope>
    <source>
        <strain evidence="5 6">CGMCC 1.10228</strain>
    </source>
</reference>
<sequence>MELDAVAKALKELGHPTRLCIYKEVVKAGSQGIAVGSVQDKLGIPASTLSHHISSLASAGLISQRREGRTLYCVAEYECLDSVIGFLRDECCLNEDQKDSYC</sequence>
<dbReference type="PANTHER" id="PTHR43132:SF2">
    <property type="entry name" value="ARSENICAL RESISTANCE OPERON REPRESSOR ARSR-RELATED"/>
    <property type="match status" value="1"/>
</dbReference>
<dbReference type="SUPFAM" id="SSF46785">
    <property type="entry name" value="Winged helix' DNA-binding domain"/>
    <property type="match status" value="1"/>
</dbReference>
<evidence type="ECO:0000256" key="1">
    <source>
        <dbReference type="ARBA" id="ARBA00023015"/>
    </source>
</evidence>
<evidence type="ECO:0000313" key="5">
    <source>
        <dbReference type="EMBL" id="SDH14581.1"/>
    </source>
</evidence>
<proteinExistence type="predicted"/>
<feature type="domain" description="HTH arsR-type" evidence="4">
    <location>
        <begin position="1"/>
        <end position="95"/>
    </location>
</feature>